<comment type="catalytic activity">
    <reaction evidence="1 7">
        <text>6-phospho-D-glucono-1,5-lactone + H2O = 6-phospho-D-gluconate + H(+)</text>
        <dbReference type="Rhea" id="RHEA:12556"/>
        <dbReference type="ChEBI" id="CHEBI:15377"/>
        <dbReference type="ChEBI" id="CHEBI:15378"/>
        <dbReference type="ChEBI" id="CHEBI:57955"/>
        <dbReference type="ChEBI" id="CHEBI:58759"/>
        <dbReference type="EC" id="3.1.1.31"/>
    </reaction>
</comment>
<evidence type="ECO:0000256" key="2">
    <source>
        <dbReference type="ARBA" id="ARBA00002681"/>
    </source>
</evidence>
<dbReference type="InterPro" id="IPR039104">
    <property type="entry name" value="6PGL"/>
</dbReference>
<dbReference type="InterPro" id="IPR037171">
    <property type="entry name" value="NagB/RpiA_transferase-like"/>
</dbReference>
<gene>
    <name evidence="7 9" type="primary">pgl</name>
    <name evidence="9" type="ORF">Q4490_07410</name>
</gene>
<proteinExistence type="inferred from homology"/>
<evidence type="ECO:0000313" key="9">
    <source>
        <dbReference type="EMBL" id="MDO6453389.1"/>
    </source>
</evidence>
<dbReference type="EMBL" id="JAUOPG010000004">
    <property type="protein sequence ID" value="MDO6453389.1"/>
    <property type="molecule type" value="Genomic_DNA"/>
</dbReference>
<comment type="similarity">
    <text evidence="4 7">Belongs to the glucosamine/galactosamine-6-phosphate isomerase family. 6-phosphogluconolactonase subfamily.</text>
</comment>
<dbReference type="PANTHER" id="PTHR11054:SF0">
    <property type="entry name" value="6-PHOSPHOGLUCONOLACTONASE"/>
    <property type="match status" value="1"/>
</dbReference>
<evidence type="ECO:0000256" key="7">
    <source>
        <dbReference type="RuleBase" id="RU365095"/>
    </source>
</evidence>
<dbReference type="Pfam" id="PF01182">
    <property type="entry name" value="Glucosamine_iso"/>
    <property type="match status" value="1"/>
</dbReference>
<dbReference type="NCBIfam" id="TIGR01198">
    <property type="entry name" value="pgl"/>
    <property type="match status" value="1"/>
</dbReference>
<comment type="function">
    <text evidence="2 7">Hydrolysis of 6-phosphogluconolactone to 6-phosphogluconate.</text>
</comment>
<evidence type="ECO:0000259" key="8">
    <source>
        <dbReference type="Pfam" id="PF01182"/>
    </source>
</evidence>
<feature type="domain" description="Glucosamine/galactosamine-6-phosphate isomerase" evidence="8">
    <location>
        <begin position="21"/>
        <end position="228"/>
    </location>
</feature>
<keyword evidence="7 9" id="KW-0378">Hydrolase</keyword>
<evidence type="ECO:0000256" key="5">
    <source>
        <dbReference type="ARBA" id="ARBA00013198"/>
    </source>
</evidence>
<dbReference type="Gene3D" id="3.40.50.1360">
    <property type="match status" value="1"/>
</dbReference>
<evidence type="ECO:0000256" key="3">
    <source>
        <dbReference type="ARBA" id="ARBA00004961"/>
    </source>
</evidence>
<dbReference type="AlphaFoldDB" id="A0AAW7XGI7"/>
<dbReference type="RefSeq" id="WP_303549620.1">
    <property type="nucleotide sequence ID" value="NZ_JAUOPG010000004.1"/>
</dbReference>
<evidence type="ECO:0000313" key="10">
    <source>
        <dbReference type="Proteomes" id="UP001169862"/>
    </source>
</evidence>
<dbReference type="GO" id="GO:0006098">
    <property type="term" value="P:pentose-phosphate shunt"/>
    <property type="evidence" value="ECO:0007669"/>
    <property type="project" value="InterPro"/>
</dbReference>
<dbReference type="InterPro" id="IPR005900">
    <property type="entry name" value="6-phosphogluconolactonase_DevB"/>
</dbReference>
<evidence type="ECO:0000256" key="4">
    <source>
        <dbReference type="ARBA" id="ARBA00010662"/>
    </source>
</evidence>
<dbReference type="CDD" id="cd01400">
    <property type="entry name" value="6PGL"/>
    <property type="match status" value="1"/>
</dbReference>
<protein>
    <recommendedName>
        <fullName evidence="6 7">6-phosphogluconolactonase</fullName>
        <shortName evidence="7">6PGL</shortName>
        <ecNumber evidence="5 7">3.1.1.31</ecNumber>
    </recommendedName>
</protein>
<accession>A0AAW7XGI7</accession>
<dbReference type="GO" id="GO:0017057">
    <property type="term" value="F:6-phosphogluconolactonase activity"/>
    <property type="evidence" value="ECO:0007669"/>
    <property type="project" value="UniProtKB-UniRule"/>
</dbReference>
<sequence>MKISDLKLPEHVSVKSFDSRIALTNALTESISQQLNAAVSAKGTASLAVSGGSTPVPLFQALSKQDLPWTHIITTLVDDRWVAPEHKDSNEALVHTHLLQNKAAQAPFIGLWQANTPASAAAAHVNTKLSAIEGPLTTVILGMGNDGHTASLFPCSTQLPLAFNSDRDCEAVKPTTAPHSRMTLTPKRLFNSEQRILHICGEDKLDTLAKALEIDDPNTMPIGLFLRQPITIYWAP</sequence>
<comment type="caution">
    <text evidence="9">The sequence shown here is derived from an EMBL/GenBank/DDBJ whole genome shotgun (WGS) entry which is preliminary data.</text>
</comment>
<dbReference type="PANTHER" id="PTHR11054">
    <property type="entry name" value="6-PHOSPHOGLUCONOLACTONASE"/>
    <property type="match status" value="1"/>
</dbReference>
<reference evidence="9" key="1">
    <citation type="submission" date="2023-07" db="EMBL/GenBank/DDBJ databases">
        <title>Genome content predicts the carbon catabolic preferences of heterotrophic bacteria.</title>
        <authorList>
            <person name="Gralka M."/>
        </authorList>
    </citation>
    <scope>NUCLEOTIDE SEQUENCE</scope>
    <source>
        <strain evidence="9">I2M16</strain>
    </source>
</reference>
<dbReference type="EC" id="3.1.1.31" evidence="5 7"/>
<evidence type="ECO:0000256" key="6">
    <source>
        <dbReference type="ARBA" id="ARBA00020337"/>
    </source>
</evidence>
<comment type="pathway">
    <text evidence="3 7">Carbohydrate degradation; pentose phosphate pathway; D-ribulose 5-phosphate from D-glucose 6-phosphate (oxidative stage): step 2/3.</text>
</comment>
<dbReference type="Proteomes" id="UP001169862">
    <property type="component" value="Unassembled WGS sequence"/>
</dbReference>
<name>A0AAW7XGI7_9GAMM</name>
<dbReference type="SUPFAM" id="SSF100950">
    <property type="entry name" value="NagB/RpiA/CoA transferase-like"/>
    <property type="match status" value="1"/>
</dbReference>
<evidence type="ECO:0000256" key="1">
    <source>
        <dbReference type="ARBA" id="ARBA00000832"/>
    </source>
</evidence>
<dbReference type="GO" id="GO:0005975">
    <property type="term" value="P:carbohydrate metabolic process"/>
    <property type="evidence" value="ECO:0007669"/>
    <property type="project" value="UniProtKB-UniRule"/>
</dbReference>
<organism evidence="9 10">
    <name type="scientific">Neptunomonas phycophila</name>
    <dbReference type="NCBI Taxonomy" id="1572645"/>
    <lineage>
        <taxon>Bacteria</taxon>
        <taxon>Pseudomonadati</taxon>
        <taxon>Pseudomonadota</taxon>
        <taxon>Gammaproteobacteria</taxon>
        <taxon>Oceanospirillales</taxon>
        <taxon>Oceanospirillaceae</taxon>
        <taxon>Neptunomonas</taxon>
    </lineage>
</organism>
<dbReference type="InterPro" id="IPR006148">
    <property type="entry name" value="Glc/Gal-6P_isomerase"/>
</dbReference>